<dbReference type="InterPro" id="IPR035093">
    <property type="entry name" value="RelE/ParE_toxin_dom_sf"/>
</dbReference>
<evidence type="ECO:0000313" key="2">
    <source>
        <dbReference type="Proteomes" id="UP000247698"/>
    </source>
</evidence>
<name>A0ABX5MZA2_9LACO</name>
<dbReference type="RefSeq" id="WP_110445813.1">
    <property type="nucleotide sequence ID" value="NZ_QGLG01000002.1"/>
</dbReference>
<keyword evidence="2" id="KW-1185">Reference proteome</keyword>
<organism evidence="1 2">
    <name type="scientific">Lactobacillus melliventris</name>
    <dbReference type="NCBI Taxonomy" id="1218507"/>
    <lineage>
        <taxon>Bacteria</taxon>
        <taxon>Bacillati</taxon>
        <taxon>Bacillota</taxon>
        <taxon>Bacilli</taxon>
        <taxon>Lactobacillales</taxon>
        <taxon>Lactobacillaceae</taxon>
        <taxon>Lactobacillus</taxon>
    </lineage>
</organism>
<proteinExistence type="predicted"/>
<gene>
    <name evidence="1" type="ORF">DK873_03340</name>
</gene>
<accession>A0ABX5MZA2</accession>
<reference evidence="1 2" key="1">
    <citation type="submission" date="2018-05" db="EMBL/GenBank/DDBJ databases">
        <title>Reference genomes for bee gut microbiota database.</title>
        <authorList>
            <person name="Ellegaard K.M."/>
        </authorList>
    </citation>
    <scope>NUCLEOTIDE SEQUENCE [LARGE SCALE GENOMIC DNA]</scope>
    <source>
        <strain evidence="1 2">ESL0184</strain>
    </source>
</reference>
<evidence type="ECO:0000313" key="1">
    <source>
        <dbReference type="EMBL" id="PXY84203.1"/>
    </source>
</evidence>
<protein>
    <submittedName>
        <fullName evidence="1">Type II toxin-antitoxin system mRNA interferase toxin, RelE/StbE family</fullName>
    </submittedName>
</protein>
<dbReference type="Gene3D" id="3.30.2310.20">
    <property type="entry name" value="RelE-like"/>
    <property type="match status" value="1"/>
</dbReference>
<dbReference type="EMBL" id="QGLG01000002">
    <property type="protein sequence ID" value="PXY84203.1"/>
    <property type="molecule type" value="Genomic_DNA"/>
</dbReference>
<dbReference type="Proteomes" id="UP000247698">
    <property type="component" value="Unassembled WGS sequence"/>
</dbReference>
<sequence length="89" mass="10952">MDRKLKYEVRFEKSFVKSMDNLQSIFNQSTVDTIDARMRTRYVFEILAIEKYTVHKVLKKLWSEYHEFHVLNDLLVIYYQVDAKKRLRM</sequence>
<comment type="caution">
    <text evidence="1">The sequence shown here is derived from an EMBL/GenBank/DDBJ whole genome shotgun (WGS) entry which is preliminary data.</text>
</comment>